<keyword evidence="2" id="KW-0812">Transmembrane</keyword>
<keyword evidence="2" id="KW-0472">Membrane</keyword>
<feature type="region of interest" description="Disordered" evidence="1">
    <location>
        <begin position="137"/>
        <end position="160"/>
    </location>
</feature>
<evidence type="ECO:0000256" key="2">
    <source>
        <dbReference type="SAM" id="Phobius"/>
    </source>
</evidence>
<dbReference type="Proteomes" id="UP000237105">
    <property type="component" value="Unassembled WGS sequence"/>
</dbReference>
<sequence length="485" mass="54139">MGDSVYSFESSKSTEKGSIIPEKKLTKSCSVVSLHKASSWPSFRRIASLVNGSSGSGGVGHVAVFVLKVAALETVRRFSKAKCPFVWRGLQALQVLCYPPFKWIQRLAPFNGLVKGVQMFSRPLLVLSIATAFSEDAESDDGPSSGTHESNASSEVPSEISSVQTTLETSVRDEHPQSLPSEIWLIQFNKELESEGISLPERINEDELRRFYMAANSNFSCFLSSIKKTIRWRETYRILSAEELEMWSNLVFWHGFDVKERPCLIVRLGLASISLPPPDRPRFAQAVVSQVERGVLHLVNAENPEITVLVDCEGLSPFKIPMQVIRTCSTLLQDHFPNRLGCLFVVRLPPVLRVIAQTFIQMLKPVTRKKLKIGGETYGKLLSEYLRTVPSYLGGKCTCVKCSEIGISKVRVSSRRNEINRTESSESFSRGENPLNPSYETGVELNGNCDHVVRTAMISILMFWVFIALIAGIYDPESRPFFSST</sequence>
<evidence type="ECO:0000256" key="1">
    <source>
        <dbReference type="SAM" id="MobiDB-lite"/>
    </source>
</evidence>
<gene>
    <name evidence="4" type="ORF">PanWU01x14_162770</name>
</gene>
<evidence type="ECO:0000259" key="3">
    <source>
        <dbReference type="PROSITE" id="PS50191"/>
    </source>
</evidence>
<dbReference type="SUPFAM" id="SSF52087">
    <property type="entry name" value="CRAL/TRIO domain"/>
    <property type="match status" value="1"/>
</dbReference>
<feature type="compositionally biased region" description="Polar residues" evidence="1">
    <location>
        <begin position="142"/>
        <end position="160"/>
    </location>
</feature>
<dbReference type="Gene3D" id="3.40.525.10">
    <property type="entry name" value="CRAL-TRIO lipid binding domain"/>
    <property type="match status" value="1"/>
</dbReference>
<dbReference type="SMART" id="SM00516">
    <property type="entry name" value="SEC14"/>
    <property type="match status" value="1"/>
</dbReference>
<organism evidence="4 5">
    <name type="scientific">Parasponia andersonii</name>
    <name type="common">Sponia andersonii</name>
    <dbReference type="NCBI Taxonomy" id="3476"/>
    <lineage>
        <taxon>Eukaryota</taxon>
        <taxon>Viridiplantae</taxon>
        <taxon>Streptophyta</taxon>
        <taxon>Embryophyta</taxon>
        <taxon>Tracheophyta</taxon>
        <taxon>Spermatophyta</taxon>
        <taxon>Magnoliopsida</taxon>
        <taxon>eudicotyledons</taxon>
        <taxon>Gunneridae</taxon>
        <taxon>Pentapetalae</taxon>
        <taxon>rosids</taxon>
        <taxon>fabids</taxon>
        <taxon>Rosales</taxon>
        <taxon>Cannabaceae</taxon>
        <taxon>Parasponia</taxon>
    </lineage>
</organism>
<accession>A0A2P5CD38</accession>
<dbReference type="PANTHER" id="PTHR47041">
    <property type="entry name" value="SEC14 CYTOSOLIC FACTOR FAMILY PROTEIN / PHOSPHOGLYCERIDE TRANSFER FAMILY PROTEIN"/>
    <property type="match status" value="1"/>
</dbReference>
<dbReference type="OrthoDB" id="1434354at2759"/>
<dbReference type="PANTHER" id="PTHR47041:SF2">
    <property type="entry name" value="SEC14 CYTOSOLIC FACTOR FAMILY PROTEIN _ PHOSPHOGLYCERIDE TRANSFER FAMILY PROTEIN"/>
    <property type="match status" value="1"/>
</dbReference>
<dbReference type="EMBL" id="JXTB01000144">
    <property type="protein sequence ID" value="PON58962.1"/>
    <property type="molecule type" value="Genomic_DNA"/>
</dbReference>
<proteinExistence type="predicted"/>
<reference evidence="5" key="1">
    <citation type="submission" date="2016-06" db="EMBL/GenBank/DDBJ databases">
        <title>Parallel loss of symbiosis genes in relatives of nitrogen-fixing non-legume Parasponia.</title>
        <authorList>
            <person name="Van Velzen R."/>
            <person name="Holmer R."/>
            <person name="Bu F."/>
            <person name="Rutten L."/>
            <person name="Van Zeijl A."/>
            <person name="Liu W."/>
            <person name="Santuari L."/>
            <person name="Cao Q."/>
            <person name="Sharma T."/>
            <person name="Shen D."/>
            <person name="Roswanjaya Y."/>
            <person name="Wardhani T."/>
            <person name="Kalhor M.S."/>
            <person name="Jansen J."/>
            <person name="Van den Hoogen J."/>
            <person name="Gungor B."/>
            <person name="Hartog M."/>
            <person name="Hontelez J."/>
            <person name="Verver J."/>
            <person name="Yang W.-C."/>
            <person name="Schijlen E."/>
            <person name="Repin R."/>
            <person name="Schilthuizen M."/>
            <person name="Schranz E."/>
            <person name="Heidstra R."/>
            <person name="Miyata K."/>
            <person name="Fedorova E."/>
            <person name="Kohlen W."/>
            <person name="Bisseling T."/>
            <person name="Smit S."/>
            <person name="Geurts R."/>
        </authorList>
    </citation>
    <scope>NUCLEOTIDE SEQUENCE [LARGE SCALE GENOMIC DNA]</scope>
    <source>
        <strain evidence="5">cv. WU1-14</strain>
    </source>
</reference>
<feature type="domain" description="CRAL-TRIO" evidence="3">
    <location>
        <begin position="253"/>
        <end position="401"/>
    </location>
</feature>
<comment type="caution">
    <text evidence="4">The sequence shown here is derived from an EMBL/GenBank/DDBJ whole genome shotgun (WGS) entry which is preliminary data.</text>
</comment>
<keyword evidence="2" id="KW-1133">Transmembrane helix</keyword>
<dbReference type="AlphaFoldDB" id="A0A2P5CD38"/>
<evidence type="ECO:0000313" key="4">
    <source>
        <dbReference type="EMBL" id="PON58962.1"/>
    </source>
</evidence>
<evidence type="ECO:0000313" key="5">
    <source>
        <dbReference type="Proteomes" id="UP000237105"/>
    </source>
</evidence>
<dbReference type="STRING" id="3476.A0A2P5CD38"/>
<keyword evidence="5" id="KW-1185">Reference proteome</keyword>
<name>A0A2P5CD38_PARAD</name>
<dbReference type="PROSITE" id="PS50191">
    <property type="entry name" value="CRAL_TRIO"/>
    <property type="match status" value="1"/>
</dbReference>
<dbReference type="CDD" id="cd00170">
    <property type="entry name" value="SEC14"/>
    <property type="match status" value="1"/>
</dbReference>
<dbReference type="InterPro" id="IPR036865">
    <property type="entry name" value="CRAL-TRIO_dom_sf"/>
</dbReference>
<dbReference type="Pfam" id="PF00650">
    <property type="entry name" value="CRAL_TRIO"/>
    <property type="match status" value="1"/>
</dbReference>
<protein>
    <submittedName>
        <fullName evidence="4">CRAL-TRIO lipid binding domain containing protein</fullName>
    </submittedName>
</protein>
<dbReference type="InterPro" id="IPR001251">
    <property type="entry name" value="CRAL-TRIO_dom"/>
</dbReference>
<feature type="transmembrane region" description="Helical" evidence="2">
    <location>
        <begin position="456"/>
        <end position="474"/>
    </location>
</feature>